<comment type="caution">
    <text evidence="1">The sequence shown here is derived from an EMBL/GenBank/DDBJ whole genome shotgun (WGS) entry which is preliminary data.</text>
</comment>
<sequence length="185" mass="20700">MDTDAQHHELDSTPKQIRGFIENGNWVTSQFLQHCLSRIRAEIAAAVKKFEKKKSADPTGETDQGTDQVSKREFQDLQASHCFLQEKVESLCRTVESVQQFQEAQEERAPDPGRVTSVKAIRRTRVERLFTDAMLLQGQSLTADQAKSVVLFQELLDTGFVRFAAGALSIGLAEPSQQEDADDFA</sequence>
<name>A0AAE0GD87_9CHLO</name>
<protein>
    <submittedName>
        <fullName evidence="1">Uncharacterized protein</fullName>
    </submittedName>
</protein>
<evidence type="ECO:0000313" key="1">
    <source>
        <dbReference type="EMBL" id="KAK3275346.1"/>
    </source>
</evidence>
<gene>
    <name evidence="1" type="ORF">CYMTET_16517</name>
</gene>
<proteinExistence type="predicted"/>
<dbReference type="Proteomes" id="UP001190700">
    <property type="component" value="Unassembled WGS sequence"/>
</dbReference>
<organism evidence="1 2">
    <name type="scientific">Cymbomonas tetramitiformis</name>
    <dbReference type="NCBI Taxonomy" id="36881"/>
    <lineage>
        <taxon>Eukaryota</taxon>
        <taxon>Viridiplantae</taxon>
        <taxon>Chlorophyta</taxon>
        <taxon>Pyramimonadophyceae</taxon>
        <taxon>Pyramimonadales</taxon>
        <taxon>Pyramimonadaceae</taxon>
        <taxon>Cymbomonas</taxon>
    </lineage>
</organism>
<evidence type="ECO:0000313" key="2">
    <source>
        <dbReference type="Proteomes" id="UP001190700"/>
    </source>
</evidence>
<dbReference type="AlphaFoldDB" id="A0AAE0GD87"/>
<dbReference type="EMBL" id="LGRX02007278">
    <property type="protein sequence ID" value="KAK3275346.1"/>
    <property type="molecule type" value="Genomic_DNA"/>
</dbReference>
<accession>A0AAE0GD87</accession>
<keyword evidence="2" id="KW-1185">Reference proteome</keyword>
<reference evidence="1 2" key="1">
    <citation type="journal article" date="2015" name="Genome Biol. Evol.">
        <title>Comparative Genomics of a Bacterivorous Green Alga Reveals Evolutionary Causalities and Consequences of Phago-Mixotrophic Mode of Nutrition.</title>
        <authorList>
            <person name="Burns J.A."/>
            <person name="Paasch A."/>
            <person name="Narechania A."/>
            <person name="Kim E."/>
        </authorList>
    </citation>
    <scope>NUCLEOTIDE SEQUENCE [LARGE SCALE GENOMIC DNA]</scope>
    <source>
        <strain evidence="1 2">PLY_AMNH</strain>
    </source>
</reference>